<dbReference type="Proteomes" id="UP000590460">
    <property type="component" value="Unassembled WGS sequence"/>
</dbReference>
<dbReference type="RefSeq" id="WP_168677565.1">
    <property type="nucleotide sequence ID" value="NZ_BPKV01000009.1"/>
</dbReference>
<organism evidence="1 2">
    <name type="scientific">Leuconostoc holzapfelii</name>
    <dbReference type="NCBI Taxonomy" id="434464"/>
    <lineage>
        <taxon>Bacteria</taxon>
        <taxon>Bacillati</taxon>
        <taxon>Bacillota</taxon>
        <taxon>Bacilli</taxon>
        <taxon>Lactobacillales</taxon>
        <taxon>Lactobacillaceae</taxon>
        <taxon>Leuconostoc</taxon>
    </lineage>
</organism>
<evidence type="ECO:0008006" key="3">
    <source>
        <dbReference type="Google" id="ProtNLM"/>
    </source>
</evidence>
<gene>
    <name evidence="1" type="ORF">HF966_07500</name>
</gene>
<accession>A0A846ZHM5</accession>
<reference evidence="1 2" key="1">
    <citation type="submission" date="2020-04" db="EMBL/GenBank/DDBJ databases">
        <title>MicrobeNet Type strains.</title>
        <authorList>
            <person name="Nicholson A.C."/>
        </authorList>
    </citation>
    <scope>NUCLEOTIDE SEQUENCE [LARGE SCALE GENOMIC DNA]</scope>
    <source>
        <strain evidence="1 2">CCUG 54536</strain>
    </source>
</reference>
<comment type="caution">
    <text evidence="1">The sequence shown here is derived from an EMBL/GenBank/DDBJ whole genome shotgun (WGS) entry which is preliminary data.</text>
</comment>
<dbReference type="AlphaFoldDB" id="A0A846ZHM5"/>
<name>A0A846ZHM5_9LACO</name>
<proteinExistence type="predicted"/>
<protein>
    <recommendedName>
        <fullName evidence="3">HTH cro/C1-type domain-containing protein</fullName>
    </recommendedName>
</protein>
<dbReference type="EMBL" id="JAAXPO010000008">
    <property type="protein sequence ID" value="NKZ19015.1"/>
    <property type="molecule type" value="Genomic_DNA"/>
</dbReference>
<evidence type="ECO:0000313" key="2">
    <source>
        <dbReference type="Proteomes" id="UP000590460"/>
    </source>
</evidence>
<sequence length="300" mass="34184">MDQDSQYYSQALKFFVREKHVPVKRILAEANISRSRFYAYINGAGDLAMTRLVSILNVLNISLNDFLLYARLLKQDACQTIPATCPSQQHTLPEQIACAVATARATQNHTRLAEVLRRMQLTLDESTEKQIIQPILPLVTTILGTTAYYTAAEIELFLVAMPHLSYKQLQLSYPKAQAALTQRIAVTHETSQHFSDYLVEMQYHMMLARLKNHETSAGIRLAAQITALPTGQLAWHANFIKKMVAVVMAILQQQGQRAQILYSKLVEMIYFIQPTEQWLSYEKLLCHDFKQLQQVVLATK</sequence>
<evidence type="ECO:0000313" key="1">
    <source>
        <dbReference type="EMBL" id="NKZ19015.1"/>
    </source>
</evidence>